<evidence type="ECO:0000256" key="1">
    <source>
        <dbReference type="ARBA" id="ARBA00007613"/>
    </source>
</evidence>
<dbReference type="PANTHER" id="PTHR30203">
    <property type="entry name" value="OUTER MEMBRANE CATION EFFLUX PROTEIN"/>
    <property type="match status" value="1"/>
</dbReference>
<dbReference type="SUPFAM" id="SSF56954">
    <property type="entry name" value="Outer membrane efflux proteins (OEP)"/>
    <property type="match status" value="1"/>
</dbReference>
<dbReference type="Gene3D" id="2.20.200.10">
    <property type="entry name" value="Outer membrane efflux proteins (OEP)"/>
    <property type="match status" value="1"/>
</dbReference>
<dbReference type="PANTHER" id="PTHR30203:SF30">
    <property type="entry name" value="OUTER MEMBRANE PROTEIN-RELATED"/>
    <property type="match status" value="1"/>
</dbReference>
<dbReference type="InterPro" id="IPR010131">
    <property type="entry name" value="MdtP/NodT-like"/>
</dbReference>
<gene>
    <name evidence="3" type="ORF">O3P16_04805</name>
</gene>
<keyword evidence="2" id="KW-1134">Transmembrane beta strand</keyword>
<evidence type="ECO:0000313" key="3">
    <source>
        <dbReference type="EMBL" id="MDA3614114.1"/>
    </source>
</evidence>
<evidence type="ECO:0000256" key="2">
    <source>
        <dbReference type="RuleBase" id="RU362097"/>
    </source>
</evidence>
<sequence length="484" mass="53872">MISKNISWKHWAIAASCALVVSCKLPEPLQTPTVKALPTNYDTENATDSNTVAQKVWRDFFTDKHLVNLINTALSDNLDLRIAQQRVQSANAVLLSAKGAMQPLVNGVLNTQFDKFGKYTATGVGNFDTNLSQNIEEKQKINEDFTPDLFIGLRSNWEIDLWGKLKNRKYAAINRLLASEQEVKLATTVLVAEVASAYYDLLAVDYELNVIRKNIKLQESALDIMKIQKETGRATELAVQQFRAQLLNTQALEHTAKQQIVITENYLNTLVGRYPQKITRDTSFLRQKLPNMVQTGFSSELLNNRPDIRSAELEMEAAKADVAAARKAFFPSLTLSPQVGFNSFSAGTWFDPKSIVYGVLGGVSAPLINQKGLKADHQMASAKANESVYNYQKSLINGFSEVVTNLNNIKNAQGYFNTKEKELNELNKSITTARELYLSGYANYLEIITAQKGALEAELALASSKRNLFISAIHLYRSLGGGWQ</sequence>
<keyword evidence="2" id="KW-0564">Palmitate</keyword>
<dbReference type="NCBIfam" id="TIGR01845">
    <property type="entry name" value="outer_NodT"/>
    <property type="match status" value="1"/>
</dbReference>
<dbReference type="Gene3D" id="1.20.1600.10">
    <property type="entry name" value="Outer membrane efflux proteins (OEP)"/>
    <property type="match status" value="1"/>
</dbReference>
<accession>A0ABT4UHM2</accession>
<protein>
    <submittedName>
        <fullName evidence="3">Efflux transporter outer membrane subunit</fullName>
    </submittedName>
</protein>
<dbReference type="Proteomes" id="UP001210231">
    <property type="component" value="Unassembled WGS sequence"/>
</dbReference>
<dbReference type="EMBL" id="JAQGEF010000004">
    <property type="protein sequence ID" value="MDA3614114.1"/>
    <property type="molecule type" value="Genomic_DNA"/>
</dbReference>
<comment type="similarity">
    <text evidence="1 2">Belongs to the outer membrane factor (OMF) (TC 1.B.17) family.</text>
</comment>
<comment type="subcellular location">
    <subcellularLocation>
        <location evidence="2">Cell membrane</location>
        <topology evidence="2">Lipid-anchor</topology>
    </subcellularLocation>
</comment>
<proteinExistence type="inferred from homology"/>
<keyword evidence="2" id="KW-0472">Membrane</keyword>
<reference evidence="3 4" key="1">
    <citation type="submission" date="2022-12" db="EMBL/GenBank/DDBJ databases">
        <title>Chitinophagaceae gen. sp. nov., a new member of the family Chitinophagaceae, isolated from soil in a chemical factory.</title>
        <authorList>
            <person name="Ke Z."/>
        </authorList>
    </citation>
    <scope>NUCLEOTIDE SEQUENCE [LARGE SCALE GENOMIC DNA]</scope>
    <source>
        <strain evidence="3 4">LY-5</strain>
    </source>
</reference>
<dbReference type="PROSITE" id="PS51257">
    <property type="entry name" value="PROKAR_LIPOPROTEIN"/>
    <property type="match status" value="1"/>
</dbReference>
<comment type="caution">
    <text evidence="3">The sequence shown here is derived from an EMBL/GenBank/DDBJ whole genome shotgun (WGS) entry which is preliminary data.</text>
</comment>
<name>A0ABT4UHM2_9BACT</name>
<dbReference type="RefSeq" id="WP_407030441.1">
    <property type="nucleotide sequence ID" value="NZ_JAQGEF010000004.1"/>
</dbReference>
<keyword evidence="2" id="KW-0812">Transmembrane</keyword>
<organism evidence="3 4">
    <name type="scientific">Polluticaenibacter yanchengensis</name>
    <dbReference type="NCBI Taxonomy" id="3014562"/>
    <lineage>
        <taxon>Bacteria</taxon>
        <taxon>Pseudomonadati</taxon>
        <taxon>Bacteroidota</taxon>
        <taxon>Chitinophagia</taxon>
        <taxon>Chitinophagales</taxon>
        <taxon>Chitinophagaceae</taxon>
        <taxon>Polluticaenibacter</taxon>
    </lineage>
</organism>
<evidence type="ECO:0000313" key="4">
    <source>
        <dbReference type="Proteomes" id="UP001210231"/>
    </source>
</evidence>
<keyword evidence="4" id="KW-1185">Reference proteome</keyword>
<keyword evidence="2" id="KW-0449">Lipoprotein</keyword>
<dbReference type="Pfam" id="PF02321">
    <property type="entry name" value="OEP"/>
    <property type="match status" value="2"/>
</dbReference>
<dbReference type="InterPro" id="IPR003423">
    <property type="entry name" value="OMP_efflux"/>
</dbReference>